<evidence type="ECO:0000313" key="5">
    <source>
        <dbReference type="Proteomes" id="UP000638648"/>
    </source>
</evidence>
<keyword evidence="2" id="KW-0732">Signal</keyword>
<feature type="region of interest" description="Disordered" evidence="1">
    <location>
        <begin position="181"/>
        <end position="203"/>
    </location>
</feature>
<keyword evidence="5" id="KW-1185">Reference proteome</keyword>
<feature type="domain" description="F5/8 type C" evidence="3">
    <location>
        <begin position="623"/>
        <end position="728"/>
    </location>
</feature>
<organism evidence="4 5">
    <name type="scientific">Actinopolymorpha pittospori</name>
    <dbReference type="NCBI Taxonomy" id="648752"/>
    <lineage>
        <taxon>Bacteria</taxon>
        <taxon>Bacillati</taxon>
        <taxon>Actinomycetota</taxon>
        <taxon>Actinomycetes</taxon>
        <taxon>Propionibacteriales</taxon>
        <taxon>Actinopolymorphaceae</taxon>
        <taxon>Actinopolymorpha</taxon>
    </lineage>
</organism>
<dbReference type="InterPro" id="IPR008979">
    <property type="entry name" value="Galactose-bd-like_sf"/>
</dbReference>
<sequence length="1062" mass="113512">MSRAVRLLLAVGVAALVLPLALARPAPSAAAAPSPPPTVAALPDGSQDDLARVYYDLLLRNTRFQESTWNEQQGSYGIANWDVVGTLGNAVLLRFGTYDATVAGVSREVLHDHTVRSIQAAVAQNRFVDPETGTWGAYVYWEATAEAYVIAAAHLMWDDLDDDTRAGVDTILRGEAGYLADAGAEPTDPSREGGTTNGLRGGFVSDTKMEEMGARTMMLAAADAYLPDDPANGRWQEWLNRWTLNMDGLPVADQANPTVIAGRPVSEWASAQNIFDTFTSENHGSFNGMYQQSAATYPARNVVHYLIAGRPVPASQRSLPNNDEIFDVLDQFGTDAGVPYEPAIADRAHFYGRSLIPLTYRSMVTGDPMAARAELMLARRLGPYVDYPPAGMLVKFRPGTTYETEARAEVAIAYLLHYWRERLAGDVEPVSEAEYFARASKVTDFGPVPGLVNHQSEKSLMSAVLKPDYVKFPFLPQHDDWLFDVGNKSPSFLPSITRVDSATSRTYTRLREGVDASASVVRRGDSYAGYTTLPDGSVVYATTGTGDDEGSLRLRNLDMPGVPGLDGDRTFTTAAGSTTLSPDGYGAGGTERLTFAPTQARHVRMSGVQAASQWGYSMYEFEVRGPGEDTNLALGRPATASTSYGEASVPAMAVDGDPATRWANSAAERPSMKGWFAVDLGGPRSLSEVTIRWQEDAWPFNYRIEVSDDGQTWRTVASVPRWQTFDGSWLNVDGRAGFVVRGSTNPIAVSPTALALSHGPATGSAGMVVQGFPAQPPARTAQLAAQPQPTGGPASLRAAVSDGYLSLFNLSGTTLAKESLTVPEQGAGRTVYLGRQQTTQAGLSYEVDLPSASAAVQVPRFRLSTSGSPAGLDVEVLDSQHARLTNVAAGASVNVALTSVGTGERVTVRVPAGQTRDARFRDGVLTPTTDLARDRITYPSSPLPPGMSDPDLAVDADPRTSWSPGAGERRLVVNLGGTHRVSGAVFHWTSPRAPSYVVETSEDGVTWTRAATSPAQPGRSQEFHFDADAAYVSVLVGDWHRGQAGVADLQVTGADLGGLDSA</sequence>
<evidence type="ECO:0000256" key="2">
    <source>
        <dbReference type="SAM" id="SignalP"/>
    </source>
</evidence>
<evidence type="ECO:0000313" key="4">
    <source>
        <dbReference type="EMBL" id="MBE1613065.1"/>
    </source>
</evidence>
<protein>
    <recommendedName>
        <fullName evidence="3">F5/8 type C domain-containing protein</fullName>
    </recommendedName>
</protein>
<feature type="chain" id="PRO_5039520837" description="F5/8 type C domain-containing protein" evidence="2">
    <location>
        <begin position="24"/>
        <end position="1062"/>
    </location>
</feature>
<evidence type="ECO:0000259" key="3">
    <source>
        <dbReference type="PROSITE" id="PS50022"/>
    </source>
</evidence>
<dbReference type="InterPro" id="IPR000421">
    <property type="entry name" value="FA58C"/>
</dbReference>
<dbReference type="SUPFAM" id="SSF49785">
    <property type="entry name" value="Galactose-binding domain-like"/>
    <property type="match status" value="2"/>
</dbReference>
<dbReference type="Proteomes" id="UP000638648">
    <property type="component" value="Unassembled WGS sequence"/>
</dbReference>
<name>A0A927RI99_9ACTN</name>
<feature type="signal peptide" evidence="2">
    <location>
        <begin position="1"/>
        <end position="23"/>
    </location>
</feature>
<dbReference type="Pfam" id="PF00754">
    <property type="entry name" value="F5_F8_type_C"/>
    <property type="match status" value="2"/>
</dbReference>
<reference evidence="4" key="1">
    <citation type="submission" date="2020-10" db="EMBL/GenBank/DDBJ databases">
        <title>Sequencing the genomes of 1000 actinobacteria strains.</title>
        <authorList>
            <person name="Klenk H.-P."/>
        </authorList>
    </citation>
    <scope>NUCLEOTIDE SEQUENCE</scope>
    <source>
        <strain evidence="4">DSM 45354</strain>
    </source>
</reference>
<evidence type="ECO:0000256" key="1">
    <source>
        <dbReference type="SAM" id="MobiDB-lite"/>
    </source>
</evidence>
<dbReference type="AlphaFoldDB" id="A0A927RI99"/>
<dbReference type="Gene3D" id="2.60.120.260">
    <property type="entry name" value="Galactose-binding domain-like"/>
    <property type="match status" value="3"/>
</dbReference>
<dbReference type="PROSITE" id="PS50022">
    <property type="entry name" value="FA58C_3"/>
    <property type="match status" value="2"/>
</dbReference>
<dbReference type="EMBL" id="JADBEM010000001">
    <property type="protein sequence ID" value="MBE1613065.1"/>
    <property type="molecule type" value="Genomic_DNA"/>
</dbReference>
<proteinExistence type="predicted"/>
<accession>A0A927RI99</accession>
<comment type="caution">
    <text evidence="4">The sequence shown here is derived from an EMBL/GenBank/DDBJ whole genome shotgun (WGS) entry which is preliminary data.</text>
</comment>
<gene>
    <name evidence="4" type="ORF">HEB94_009913</name>
</gene>
<dbReference type="RefSeq" id="WP_192755993.1">
    <property type="nucleotide sequence ID" value="NZ_BAABJL010000128.1"/>
</dbReference>
<feature type="domain" description="F5/8 type C" evidence="3">
    <location>
        <begin position="924"/>
        <end position="1054"/>
    </location>
</feature>